<keyword evidence="4" id="KW-0546">Nucleotide metabolism</keyword>
<evidence type="ECO:0000256" key="3">
    <source>
        <dbReference type="ARBA" id="ARBA00022801"/>
    </source>
</evidence>
<keyword evidence="3" id="KW-0378">Hydrolase</keyword>
<comment type="catalytic activity">
    <reaction evidence="5">
        <text>dUTP + H2O = dUMP + diphosphate + H(+)</text>
        <dbReference type="Rhea" id="RHEA:10248"/>
        <dbReference type="ChEBI" id="CHEBI:15377"/>
        <dbReference type="ChEBI" id="CHEBI:15378"/>
        <dbReference type="ChEBI" id="CHEBI:33019"/>
        <dbReference type="ChEBI" id="CHEBI:61555"/>
        <dbReference type="ChEBI" id="CHEBI:246422"/>
        <dbReference type="EC" id="3.6.1.23"/>
    </reaction>
</comment>
<evidence type="ECO:0000256" key="1">
    <source>
        <dbReference type="ARBA" id="ARBA00006581"/>
    </source>
</evidence>
<gene>
    <name evidence="7" type="ORF">COU29_01770</name>
</gene>
<dbReference type="PANTHER" id="PTHR11241">
    <property type="entry name" value="DEOXYURIDINE 5'-TRIPHOSPHATE NUCLEOTIDOHYDROLASE"/>
    <property type="match status" value="1"/>
</dbReference>
<dbReference type="SUPFAM" id="SSF51283">
    <property type="entry name" value="dUTPase-like"/>
    <property type="match status" value="1"/>
</dbReference>
<dbReference type="EC" id="3.6.1.23" evidence="2"/>
<evidence type="ECO:0000256" key="5">
    <source>
        <dbReference type="ARBA" id="ARBA00047686"/>
    </source>
</evidence>
<dbReference type="Pfam" id="PF00692">
    <property type="entry name" value="dUTPase"/>
    <property type="match status" value="1"/>
</dbReference>
<dbReference type="GO" id="GO:0006226">
    <property type="term" value="P:dUMP biosynthetic process"/>
    <property type="evidence" value="ECO:0007669"/>
    <property type="project" value="InterPro"/>
</dbReference>
<dbReference type="GO" id="GO:0004170">
    <property type="term" value="F:dUTP diphosphatase activity"/>
    <property type="evidence" value="ECO:0007669"/>
    <property type="project" value="UniProtKB-EC"/>
</dbReference>
<accession>A0A2M6W6S7</accession>
<dbReference type="NCBIfam" id="NF001862">
    <property type="entry name" value="PRK00601.1"/>
    <property type="match status" value="1"/>
</dbReference>
<dbReference type="EMBL" id="PFBV01000003">
    <property type="protein sequence ID" value="PIT88491.1"/>
    <property type="molecule type" value="Genomic_DNA"/>
</dbReference>
<proteinExistence type="inferred from homology"/>
<dbReference type="InterPro" id="IPR036157">
    <property type="entry name" value="dUTPase-like_sf"/>
</dbReference>
<dbReference type="AlphaFoldDB" id="A0A2M6W6S7"/>
<protein>
    <recommendedName>
        <fullName evidence="2">dUTP diphosphatase</fullName>
        <ecNumber evidence="2">3.6.1.23</ecNumber>
    </recommendedName>
</protein>
<feature type="domain" description="dUTPase-like" evidence="6">
    <location>
        <begin position="13"/>
        <end position="142"/>
    </location>
</feature>
<comment type="similarity">
    <text evidence="1">Belongs to the dUTPase family.</text>
</comment>
<evidence type="ECO:0000313" key="8">
    <source>
        <dbReference type="Proteomes" id="UP000231426"/>
    </source>
</evidence>
<organism evidence="7 8">
    <name type="scientific">Candidatus Magasanikbacteria bacterium CG10_big_fil_rev_8_21_14_0_10_36_32</name>
    <dbReference type="NCBI Taxonomy" id="1974646"/>
    <lineage>
        <taxon>Bacteria</taxon>
        <taxon>Candidatus Magasanikiibacteriota</taxon>
    </lineage>
</organism>
<dbReference type="Proteomes" id="UP000231426">
    <property type="component" value="Unassembled WGS sequence"/>
</dbReference>
<dbReference type="InterPro" id="IPR029054">
    <property type="entry name" value="dUTPase-like"/>
</dbReference>
<name>A0A2M6W6S7_9BACT</name>
<dbReference type="InterPro" id="IPR033704">
    <property type="entry name" value="dUTPase_trimeric"/>
</dbReference>
<dbReference type="InterPro" id="IPR008181">
    <property type="entry name" value="dUTPase"/>
</dbReference>
<reference evidence="8" key="1">
    <citation type="submission" date="2017-09" db="EMBL/GenBank/DDBJ databases">
        <title>Depth-based differentiation of microbial function through sediment-hosted aquifers and enrichment of novel symbionts in the deep terrestrial subsurface.</title>
        <authorList>
            <person name="Probst A.J."/>
            <person name="Ladd B."/>
            <person name="Jarett J.K."/>
            <person name="Geller-Mcgrath D.E."/>
            <person name="Sieber C.M.K."/>
            <person name="Emerson J.B."/>
            <person name="Anantharaman K."/>
            <person name="Thomas B.C."/>
            <person name="Malmstrom R."/>
            <person name="Stieglmeier M."/>
            <person name="Klingl A."/>
            <person name="Woyke T."/>
            <person name="Ryan C.M."/>
            <person name="Banfield J.F."/>
        </authorList>
    </citation>
    <scope>NUCLEOTIDE SEQUENCE [LARGE SCALE GENOMIC DNA]</scope>
</reference>
<dbReference type="CDD" id="cd07557">
    <property type="entry name" value="trimeric_dUTPase"/>
    <property type="match status" value="1"/>
</dbReference>
<dbReference type="GO" id="GO:0046081">
    <property type="term" value="P:dUTP catabolic process"/>
    <property type="evidence" value="ECO:0007669"/>
    <property type="project" value="InterPro"/>
</dbReference>
<dbReference type="Gene3D" id="2.70.40.10">
    <property type="match status" value="1"/>
</dbReference>
<evidence type="ECO:0000256" key="4">
    <source>
        <dbReference type="ARBA" id="ARBA00023080"/>
    </source>
</evidence>
<evidence type="ECO:0000313" key="7">
    <source>
        <dbReference type="EMBL" id="PIT88491.1"/>
    </source>
</evidence>
<sequence>MQIKIKRLDKTLPLPKYHTDGAAAFDFYARESGVIEPKTIKQIPTNLIIATPPGFMMLIASRSSLGVKKGLMLSNCVGILDSDYCGPKDEILLSLHNFTDKPITVERGERLAQGIIIKIEQADWNEVEEMDMPTRGGFGSTGK</sequence>
<dbReference type="PANTHER" id="PTHR11241:SF0">
    <property type="entry name" value="DEOXYURIDINE 5'-TRIPHOSPHATE NUCLEOTIDOHYDROLASE"/>
    <property type="match status" value="1"/>
</dbReference>
<evidence type="ECO:0000259" key="6">
    <source>
        <dbReference type="Pfam" id="PF00692"/>
    </source>
</evidence>
<dbReference type="GO" id="GO:0000287">
    <property type="term" value="F:magnesium ion binding"/>
    <property type="evidence" value="ECO:0007669"/>
    <property type="project" value="InterPro"/>
</dbReference>
<evidence type="ECO:0000256" key="2">
    <source>
        <dbReference type="ARBA" id="ARBA00012379"/>
    </source>
</evidence>
<dbReference type="NCBIfam" id="TIGR00576">
    <property type="entry name" value="dut"/>
    <property type="match status" value="1"/>
</dbReference>
<comment type="caution">
    <text evidence="7">The sequence shown here is derived from an EMBL/GenBank/DDBJ whole genome shotgun (WGS) entry which is preliminary data.</text>
</comment>